<evidence type="ECO:0000313" key="3">
    <source>
        <dbReference type="EMBL" id="PMD40017.1"/>
    </source>
</evidence>
<dbReference type="PANTHER" id="PTHR37540:SF5">
    <property type="entry name" value="TRANSCRIPTION FACTOR DOMAIN-CONTAINING PROTEIN"/>
    <property type="match status" value="1"/>
</dbReference>
<dbReference type="EMBL" id="KZ613946">
    <property type="protein sequence ID" value="PMD40017.1"/>
    <property type="molecule type" value="Genomic_DNA"/>
</dbReference>
<dbReference type="STRING" id="1149755.A0A2J6RND5"/>
<evidence type="ECO:0000313" key="4">
    <source>
        <dbReference type="Proteomes" id="UP000235786"/>
    </source>
</evidence>
<keyword evidence="4" id="KW-1185">Reference proteome</keyword>
<evidence type="ECO:0000256" key="1">
    <source>
        <dbReference type="ARBA" id="ARBA00023242"/>
    </source>
</evidence>
<dbReference type="AlphaFoldDB" id="A0A2J6RND5"/>
<dbReference type="Proteomes" id="UP000235786">
    <property type="component" value="Unassembled WGS sequence"/>
</dbReference>
<sequence length="280" mass="30947">MYFHSNPIEKRAHRKSRNGCAACKARRVKCDEAKPVCGKCSIHFSNIKACDYGLAPTINKKSSYKKTTGTSPLQNDARHRGIPVPTKVSRVTQATIEPESVFSIAPYQCSTLDGKIDPFSVLPEASSPRVHFLIHHWTSTLAFVPTKIHSQYCTNPIWISAAIANPSLFNLTLFTCAVHEAGLRGKKESSESIYYKAETIRNLNECLDDPQLALADETLAAVLLLTHIVSIIGEPIEVETHINGLQQMINLRGGIQNYTLGGVFLHMLCTYVSVSSCQHH</sequence>
<dbReference type="InterPro" id="IPR021858">
    <property type="entry name" value="Fun_TF"/>
</dbReference>
<dbReference type="PROSITE" id="PS50048">
    <property type="entry name" value="ZN2_CY6_FUNGAL_2"/>
    <property type="match status" value="1"/>
</dbReference>
<reference evidence="3 4" key="1">
    <citation type="submission" date="2016-04" db="EMBL/GenBank/DDBJ databases">
        <title>A degradative enzymes factory behind the ericoid mycorrhizal symbiosis.</title>
        <authorList>
            <consortium name="DOE Joint Genome Institute"/>
            <person name="Martino E."/>
            <person name="Morin E."/>
            <person name="Grelet G."/>
            <person name="Kuo A."/>
            <person name="Kohler A."/>
            <person name="Daghino S."/>
            <person name="Barry K."/>
            <person name="Choi C."/>
            <person name="Cichocki N."/>
            <person name="Clum A."/>
            <person name="Copeland A."/>
            <person name="Hainaut M."/>
            <person name="Haridas S."/>
            <person name="Labutti K."/>
            <person name="Lindquist E."/>
            <person name="Lipzen A."/>
            <person name="Khouja H.-R."/>
            <person name="Murat C."/>
            <person name="Ohm R."/>
            <person name="Olson A."/>
            <person name="Spatafora J."/>
            <person name="Veneault-Fourrey C."/>
            <person name="Henrissat B."/>
            <person name="Grigoriev I."/>
            <person name="Martin F."/>
            <person name="Perotto S."/>
        </authorList>
    </citation>
    <scope>NUCLEOTIDE SEQUENCE [LARGE SCALE GENOMIC DNA]</scope>
    <source>
        <strain evidence="3 4">F</strain>
    </source>
</reference>
<proteinExistence type="predicted"/>
<evidence type="ECO:0000259" key="2">
    <source>
        <dbReference type="PROSITE" id="PS50048"/>
    </source>
</evidence>
<dbReference type="Gene3D" id="4.10.240.10">
    <property type="entry name" value="Zn(2)-C6 fungal-type DNA-binding domain"/>
    <property type="match status" value="1"/>
</dbReference>
<dbReference type="SMART" id="SM00066">
    <property type="entry name" value="GAL4"/>
    <property type="match status" value="1"/>
</dbReference>
<dbReference type="Pfam" id="PF00172">
    <property type="entry name" value="Zn_clus"/>
    <property type="match status" value="1"/>
</dbReference>
<dbReference type="GO" id="GO:0000981">
    <property type="term" value="F:DNA-binding transcription factor activity, RNA polymerase II-specific"/>
    <property type="evidence" value="ECO:0007669"/>
    <property type="project" value="InterPro"/>
</dbReference>
<dbReference type="SUPFAM" id="SSF57701">
    <property type="entry name" value="Zn2/Cys6 DNA-binding domain"/>
    <property type="match status" value="1"/>
</dbReference>
<protein>
    <recommendedName>
        <fullName evidence="2">Zn(2)-C6 fungal-type domain-containing protein</fullName>
    </recommendedName>
</protein>
<accession>A0A2J6RND5</accession>
<keyword evidence="1" id="KW-0539">Nucleus</keyword>
<feature type="domain" description="Zn(2)-C6 fungal-type" evidence="2">
    <location>
        <begin position="19"/>
        <end position="52"/>
    </location>
</feature>
<dbReference type="InterPro" id="IPR036864">
    <property type="entry name" value="Zn2-C6_fun-type_DNA-bd_sf"/>
</dbReference>
<dbReference type="OrthoDB" id="4159781at2759"/>
<dbReference type="Pfam" id="PF11951">
    <property type="entry name" value="Fungal_trans_2"/>
    <property type="match status" value="1"/>
</dbReference>
<dbReference type="PANTHER" id="PTHR37540">
    <property type="entry name" value="TRANSCRIPTION FACTOR (ACR-2), PUTATIVE-RELATED-RELATED"/>
    <property type="match status" value="1"/>
</dbReference>
<organism evidence="3 4">
    <name type="scientific">Hyaloscypha variabilis (strain UAMH 11265 / GT02V1 / F)</name>
    <name type="common">Meliniomyces variabilis</name>
    <dbReference type="NCBI Taxonomy" id="1149755"/>
    <lineage>
        <taxon>Eukaryota</taxon>
        <taxon>Fungi</taxon>
        <taxon>Dikarya</taxon>
        <taxon>Ascomycota</taxon>
        <taxon>Pezizomycotina</taxon>
        <taxon>Leotiomycetes</taxon>
        <taxon>Helotiales</taxon>
        <taxon>Hyaloscyphaceae</taxon>
        <taxon>Hyaloscypha</taxon>
        <taxon>Hyaloscypha variabilis</taxon>
    </lineage>
</organism>
<dbReference type="CDD" id="cd00067">
    <property type="entry name" value="GAL4"/>
    <property type="match status" value="1"/>
</dbReference>
<dbReference type="InterPro" id="IPR001138">
    <property type="entry name" value="Zn2Cys6_DnaBD"/>
</dbReference>
<name>A0A2J6RND5_HYAVF</name>
<gene>
    <name evidence="3" type="ORF">L207DRAFT_35816</name>
</gene>
<dbReference type="GO" id="GO:0008270">
    <property type="term" value="F:zinc ion binding"/>
    <property type="evidence" value="ECO:0007669"/>
    <property type="project" value="InterPro"/>
</dbReference>